<evidence type="ECO:0000256" key="1">
    <source>
        <dbReference type="SAM" id="Phobius"/>
    </source>
</evidence>
<sequence length="241" mass="27432">MLAISEASRIKWEIKTKPLIIGKEARLSCNANTCPPEKTRIWLGGKNYDLLCLENESKDPLKYEMTSNDPPRLHEYSLKQNGDKFHIELLMKVYPAPNCILLFQKKLLSVNISVRSIPDDGYFDMFEVAIQQTVEPQWIICKGNITLRCEVGTNEYSLHLHRLDLCKEEEKPKGLLYLIIGVVIGIFSSVSFLFCINVINVKQMKPSIECGKKNNPDQTYPCIVQLMNKQHNTEATDGGTP</sequence>
<accession>A0A6J8CAM4</accession>
<evidence type="ECO:0000313" key="3">
    <source>
        <dbReference type="Proteomes" id="UP000507470"/>
    </source>
</evidence>
<dbReference type="EMBL" id="CACVKT020004909">
    <property type="protein sequence ID" value="CAC5392149.1"/>
    <property type="molecule type" value="Genomic_DNA"/>
</dbReference>
<feature type="transmembrane region" description="Helical" evidence="1">
    <location>
        <begin position="175"/>
        <end position="199"/>
    </location>
</feature>
<reference evidence="2 3" key="1">
    <citation type="submission" date="2020-06" db="EMBL/GenBank/DDBJ databases">
        <authorList>
            <person name="Li R."/>
            <person name="Bekaert M."/>
        </authorList>
    </citation>
    <scope>NUCLEOTIDE SEQUENCE [LARGE SCALE GENOMIC DNA]</scope>
    <source>
        <strain evidence="3">wild</strain>
    </source>
</reference>
<organism evidence="2 3">
    <name type="scientific">Mytilus coruscus</name>
    <name type="common">Sea mussel</name>
    <dbReference type="NCBI Taxonomy" id="42192"/>
    <lineage>
        <taxon>Eukaryota</taxon>
        <taxon>Metazoa</taxon>
        <taxon>Spiralia</taxon>
        <taxon>Lophotrochozoa</taxon>
        <taxon>Mollusca</taxon>
        <taxon>Bivalvia</taxon>
        <taxon>Autobranchia</taxon>
        <taxon>Pteriomorphia</taxon>
        <taxon>Mytilida</taxon>
        <taxon>Mytiloidea</taxon>
        <taxon>Mytilidae</taxon>
        <taxon>Mytilinae</taxon>
        <taxon>Mytilus</taxon>
    </lineage>
</organism>
<dbReference type="AlphaFoldDB" id="A0A6J8CAM4"/>
<evidence type="ECO:0000313" key="2">
    <source>
        <dbReference type="EMBL" id="CAC5392149.1"/>
    </source>
</evidence>
<proteinExistence type="predicted"/>
<keyword evidence="3" id="KW-1185">Reference proteome</keyword>
<keyword evidence="1" id="KW-0812">Transmembrane</keyword>
<protein>
    <submittedName>
        <fullName evidence="2">Uncharacterized protein</fullName>
    </submittedName>
</protein>
<name>A0A6J8CAM4_MYTCO</name>
<keyword evidence="1" id="KW-1133">Transmembrane helix</keyword>
<gene>
    <name evidence="2" type="ORF">MCOR_27100</name>
</gene>
<dbReference type="Proteomes" id="UP000507470">
    <property type="component" value="Unassembled WGS sequence"/>
</dbReference>
<keyword evidence="1" id="KW-0472">Membrane</keyword>